<dbReference type="PIRSF" id="PIRSF004982">
    <property type="entry name" value="SlP"/>
    <property type="match status" value="1"/>
</dbReference>
<dbReference type="PANTHER" id="PTHR37530">
    <property type="entry name" value="OUTER MEMBRANE PROTEIN SLP"/>
    <property type="match status" value="1"/>
</dbReference>
<evidence type="ECO:0000313" key="3">
    <source>
        <dbReference type="Proteomes" id="UP000245812"/>
    </source>
</evidence>
<reference evidence="2 3" key="1">
    <citation type="submission" date="2018-05" db="EMBL/GenBank/DDBJ databases">
        <title>Genomic Encyclopedia of Type Strains, Phase IV (KMG-IV): sequencing the most valuable type-strain genomes for metagenomic binning, comparative biology and taxonomic classification.</title>
        <authorList>
            <person name="Goeker M."/>
        </authorList>
    </citation>
    <scope>NUCLEOTIDE SEQUENCE [LARGE SCALE GENOMIC DNA]</scope>
    <source>
        <strain evidence="2 3">DSM 14263</strain>
    </source>
</reference>
<organism evidence="2 3">
    <name type="scientific">Fulvimonas soli</name>
    <dbReference type="NCBI Taxonomy" id="155197"/>
    <lineage>
        <taxon>Bacteria</taxon>
        <taxon>Pseudomonadati</taxon>
        <taxon>Pseudomonadota</taxon>
        <taxon>Gammaproteobacteria</taxon>
        <taxon>Lysobacterales</taxon>
        <taxon>Rhodanobacteraceae</taxon>
        <taxon>Fulvimonas</taxon>
    </lineage>
</organism>
<name>A0A316IHQ6_9GAMM</name>
<evidence type="ECO:0000256" key="1">
    <source>
        <dbReference type="SAM" id="SignalP"/>
    </source>
</evidence>
<dbReference type="EMBL" id="QGHC01000003">
    <property type="protein sequence ID" value="PWK91974.1"/>
    <property type="molecule type" value="Genomic_DNA"/>
</dbReference>
<gene>
    <name evidence="2" type="ORF">C7456_10393</name>
</gene>
<comment type="caution">
    <text evidence="2">The sequence shown here is derived from an EMBL/GenBank/DDBJ whole genome shotgun (WGS) entry which is preliminary data.</text>
</comment>
<evidence type="ECO:0000313" key="2">
    <source>
        <dbReference type="EMBL" id="PWK91974.1"/>
    </source>
</evidence>
<proteinExistence type="predicted"/>
<dbReference type="InterPro" id="IPR004658">
    <property type="entry name" value="OMP_Slp"/>
</dbReference>
<sequence length="166" mass="17277">MRIPARLTLAALPALALAACAPAPIYKPAPDAVAAVPAQVAQSPERYANGSVIWGGRIVGVTNYADHSEIELLAYPLDGSQRPKANDSGNGRFIAVMQGYVEPLDYPAGGLMTVSGRIDGSRAGKVGGAAYVFPLVRVAQAHVWSADEMRKGHPNVSFGVGVGVVR</sequence>
<dbReference type="GO" id="GO:0019867">
    <property type="term" value="C:outer membrane"/>
    <property type="evidence" value="ECO:0007669"/>
    <property type="project" value="InterPro"/>
</dbReference>
<accession>A0A316IHQ6</accession>
<dbReference type="OrthoDB" id="5295757at2"/>
<dbReference type="Pfam" id="PF03843">
    <property type="entry name" value="Slp"/>
    <property type="match status" value="1"/>
</dbReference>
<dbReference type="Proteomes" id="UP000245812">
    <property type="component" value="Unassembled WGS sequence"/>
</dbReference>
<dbReference type="PANTHER" id="PTHR37530:SF1">
    <property type="entry name" value="OUTER MEMBRANE PROTEIN SLP"/>
    <property type="match status" value="1"/>
</dbReference>
<keyword evidence="2" id="KW-0449">Lipoprotein</keyword>
<dbReference type="AlphaFoldDB" id="A0A316IHQ6"/>
<feature type="signal peptide" evidence="1">
    <location>
        <begin position="1"/>
        <end position="18"/>
    </location>
</feature>
<dbReference type="PROSITE" id="PS51257">
    <property type="entry name" value="PROKAR_LIPOPROTEIN"/>
    <property type="match status" value="1"/>
</dbReference>
<keyword evidence="1" id="KW-0732">Signal</keyword>
<keyword evidence="3" id="KW-1185">Reference proteome</keyword>
<feature type="chain" id="PRO_5016338493" evidence="1">
    <location>
        <begin position="19"/>
        <end position="166"/>
    </location>
</feature>
<dbReference type="RefSeq" id="WP_109722562.1">
    <property type="nucleotide sequence ID" value="NZ_MSZV01000009.1"/>
</dbReference>
<protein>
    <submittedName>
        <fullName evidence="2">Outer membrane lipoprotein</fullName>
    </submittedName>
</protein>